<dbReference type="EMBL" id="NPEU01000006">
    <property type="protein sequence ID" value="RAI41971.1"/>
    <property type="molecule type" value="Genomic_DNA"/>
</dbReference>
<protein>
    <submittedName>
        <fullName evidence="1">Uncharacterized protein</fullName>
    </submittedName>
</protein>
<reference evidence="1 2" key="1">
    <citation type="submission" date="2017-07" db="EMBL/GenBank/DDBJ databases">
        <title>Draft Genome Sequences of Select Purple Nonsulfur Bacteria.</title>
        <authorList>
            <person name="Lasarre B."/>
            <person name="Mckinlay J.B."/>
        </authorList>
    </citation>
    <scope>NUCLEOTIDE SEQUENCE [LARGE SCALE GENOMIC DNA]</scope>
    <source>
        <strain evidence="1 2">DSM 11907</strain>
    </source>
</reference>
<dbReference type="Proteomes" id="UP000248863">
    <property type="component" value="Unassembled WGS sequence"/>
</dbReference>
<gene>
    <name evidence="1" type="ORF">CH338_01320</name>
</gene>
<proteinExistence type="predicted"/>
<accession>A0A327KUM3</accession>
<comment type="caution">
    <text evidence="1">The sequence shown here is derived from an EMBL/GenBank/DDBJ whole genome shotgun (WGS) entry which is preliminary data.</text>
</comment>
<dbReference type="RefSeq" id="WP_111355237.1">
    <property type="nucleotide sequence ID" value="NZ_NHSK01000074.1"/>
</dbReference>
<sequence length="60" mass="6204">MTVTLVLWLIVGGVDIAGPGIRMPDLATCQAQAEKFMAIAPPDEAQAYGAACLITLGSRS</sequence>
<dbReference type="AlphaFoldDB" id="A0A327KUM3"/>
<name>A0A327KUM3_9BRAD</name>
<organism evidence="1 2">
    <name type="scientific">Rhodoplanes elegans</name>
    <dbReference type="NCBI Taxonomy" id="29408"/>
    <lineage>
        <taxon>Bacteria</taxon>
        <taxon>Pseudomonadati</taxon>
        <taxon>Pseudomonadota</taxon>
        <taxon>Alphaproteobacteria</taxon>
        <taxon>Hyphomicrobiales</taxon>
        <taxon>Nitrobacteraceae</taxon>
        <taxon>Rhodoplanes</taxon>
    </lineage>
</organism>
<keyword evidence="2" id="KW-1185">Reference proteome</keyword>
<evidence type="ECO:0000313" key="2">
    <source>
        <dbReference type="Proteomes" id="UP000248863"/>
    </source>
</evidence>
<evidence type="ECO:0000313" key="1">
    <source>
        <dbReference type="EMBL" id="RAI41971.1"/>
    </source>
</evidence>